<dbReference type="EMBL" id="SPLM01000108">
    <property type="protein sequence ID" value="TMW60709.1"/>
    <property type="molecule type" value="Genomic_DNA"/>
</dbReference>
<name>A0A8K1CCV2_PYTOL</name>
<dbReference type="InterPro" id="IPR050561">
    <property type="entry name" value="PTP"/>
</dbReference>
<evidence type="ECO:0000313" key="1">
    <source>
        <dbReference type="EMBL" id="TMW60709.1"/>
    </source>
</evidence>
<dbReference type="SUPFAM" id="SSF52799">
    <property type="entry name" value="(Phosphotyrosine protein) phosphatases II"/>
    <property type="match status" value="2"/>
</dbReference>
<keyword evidence="2" id="KW-1185">Reference proteome</keyword>
<protein>
    <recommendedName>
        <fullName evidence="3">Paladin</fullName>
    </recommendedName>
</protein>
<sequence length="915" mass="105082">MDTKMEEVDALLASVAAQAQRVKDANDPQYELKELLEPVRSLIVQILAEKDGPHASGSVDPSRIKAHHDQSEAATKIQALVRGTTQRGQLKRQISFHLQGTKVLNNYVLKRDRFPNCHVLDTPDGDHAPNFRRLDGAPLYGCAQPTMQGIQQILQRVADDGFTNVVWINLREEAVIYVDGTPYTARRSAKLNENDLVPGITGHTVQVLETSMKKSLQEQLALSDERFEYWHEVALHDNVLKTLTVDPATVHTLPELYELEAVNQAGHQLKSIRYYRIPIERENAPEHTDLERLMTLMNGATSDTAFVFNCQMGKRRTTTALVIASLIWQLPHLVVHGTGTPRSSPRGRSTSVNGDFAVIRELEMRLRFGKDAKAWVDKTIDQCSAICNIRTVIHEYHESSTSEAKPAKRTYYLHHALSFLERYFYLIVFGAYLLYIKQQHNQLVSTGKKAHPGADAQSFSKWLQHHPNLFRLLDDLGGVKYKSDKILQSSVLKFDHFIGIARIPFELTTNVPNYRQIADEPIFGSAQCLEDGIRDIAQHCLRNGFERAICINLREEAVIYVSGRPFVIRHPDRLMENVEYPGIEVSEIMDIEHKVKEEIQSRVQRANGLFMFWHEPVEFKNEEKIEHINPHQDIKTLNEIYEEVAEESGFDLRYARIPVSDETAPEEKDLDDMVRLLLPAFTEEFGLEIREDQVTASEEVSAQKRTAVFCNCQMGRGRTTTALVCIFMIRLALHDVRVRALDSNEQPSSTLERVLEIDNSPEETRRQSSSVKGDFLVIRKLCETLSNGPEAKRLVDYAVDKCEHLQNLRECIAQCRNLAMDRELSSAKHDTYMLRAVNYLERYFYLICFASYVLEERVHLFQRTLFVTWMNERYGSALYALLDNLFFEEDVGAEIHVSSMRWRWRRKRKLISRLE</sequence>
<organism evidence="1 2">
    <name type="scientific">Pythium oligandrum</name>
    <name type="common">Mycoparasitic fungus</name>
    <dbReference type="NCBI Taxonomy" id="41045"/>
    <lineage>
        <taxon>Eukaryota</taxon>
        <taxon>Sar</taxon>
        <taxon>Stramenopiles</taxon>
        <taxon>Oomycota</taxon>
        <taxon>Peronosporomycetes</taxon>
        <taxon>Pythiales</taxon>
        <taxon>Pythiaceae</taxon>
        <taxon>Pythium</taxon>
    </lineage>
</organism>
<dbReference type="SMART" id="SM01301">
    <property type="entry name" value="PTPlike_phytase"/>
    <property type="match status" value="2"/>
</dbReference>
<dbReference type="CDD" id="cd14496">
    <property type="entry name" value="PTP_paladin"/>
    <property type="match status" value="1"/>
</dbReference>
<accession>A0A8K1CCV2</accession>
<evidence type="ECO:0008006" key="3">
    <source>
        <dbReference type="Google" id="ProtNLM"/>
    </source>
</evidence>
<gene>
    <name evidence="1" type="ORF">Poli38472_000751</name>
</gene>
<comment type="caution">
    <text evidence="1">The sequence shown here is derived from an EMBL/GenBank/DDBJ whole genome shotgun (WGS) entry which is preliminary data.</text>
</comment>
<reference evidence="1" key="1">
    <citation type="submission" date="2019-03" db="EMBL/GenBank/DDBJ databases">
        <title>Long read genome sequence of the mycoparasitic Pythium oligandrum ATCC 38472 isolated from sugarbeet rhizosphere.</title>
        <authorList>
            <person name="Gaulin E."/>
        </authorList>
    </citation>
    <scope>NUCLEOTIDE SEQUENCE</scope>
    <source>
        <strain evidence="1">ATCC 38472_TT</strain>
    </source>
</reference>
<dbReference type="InterPro" id="IPR029021">
    <property type="entry name" value="Prot-tyrosine_phosphatase-like"/>
</dbReference>
<dbReference type="PROSITE" id="PS50096">
    <property type="entry name" value="IQ"/>
    <property type="match status" value="1"/>
</dbReference>
<dbReference type="Pfam" id="PF14566">
    <property type="entry name" value="PTPlike_phytase"/>
    <property type="match status" value="2"/>
</dbReference>
<dbReference type="Proteomes" id="UP000794436">
    <property type="component" value="Unassembled WGS sequence"/>
</dbReference>
<dbReference type="Gene3D" id="3.90.190.10">
    <property type="entry name" value="Protein tyrosine phosphatase superfamily"/>
    <property type="match status" value="2"/>
</dbReference>
<evidence type="ECO:0000313" key="2">
    <source>
        <dbReference type="Proteomes" id="UP000794436"/>
    </source>
</evidence>
<dbReference type="AlphaFoldDB" id="A0A8K1CCV2"/>
<dbReference type="PANTHER" id="PTHR23339">
    <property type="entry name" value="TYROSINE SPECIFIC PROTEIN PHOSPHATASE AND DUAL SPECIFICITY PROTEIN PHOSPHATASE"/>
    <property type="match status" value="1"/>
</dbReference>
<dbReference type="OrthoDB" id="66369at2759"/>
<proteinExistence type="predicted"/>